<dbReference type="InterPro" id="IPR011659">
    <property type="entry name" value="WD40"/>
</dbReference>
<protein>
    <submittedName>
        <fullName evidence="2">Uncharacterized protein</fullName>
    </submittedName>
</protein>
<evidence type="ECO:0000313" key="2">
    <source>
        <dbReference type="EMBL" id="QHQ36106.1"/>
    </source>
</evidence>
<gene>
    <name evidence="2" type="ORF">GO499_13455</name>
</gene>
<proteinExistence type="inferred from homology"/>
<name>A0A6P1T3Q8_9RHOB</name>
<evidence type="ECO:0000313" key="3">
    <source>
        <dbReference type="Proteomes" id="UP000464495"/>
    </source>
</evidence>
<dbReference type="PANTHER" id="PTHR36842">
    <property type="entry name" value="PROTEIN TOLB HOMOLOG"/>
    <property type="match status" value="1"/>
</dbReference>
<dbReference type="Gene3D" id="2.120.10.30">
    <property type="entry name" value="TolB, C-terminal domain"/>
    <property type="match status" value="1"/>
</dbReference>
<keyword evidence="3" id="KW-1185">Reference proteome</keyword>
<dbReference type="PANTHER" id="PTHR36842:SF1">
    <property type="entry name" value="PROTEIN TOLB"/>
    <property type="match status" value="1"/>
</dbReference>
<organism evidence="2 3">
    <name type="scientific">Algicella marina</name>
    <dbReference type="NCBI Taxonomy" id="2683284"/>
    <lineage>
        <taxon>Bacteria</taxon>
        <taxon>Pseudomonadati</taxon>
        <taxon>Pseudomonadota</taxon>
        <taxon>Alphaproteobacteria</taxon>
        <taxon>Rhodobacterales</taxon>
        <taxon>Paracoccaceae</taxon>
        <taxon>Algicella</taxon>
    </lineage>
</organism>
<dbReference type="InterPro" id="IPR011042">
    <property type="entry name" value="6-blade_b-propeller_TolB-like"/>
</dbReference>
<dbReference type="SUPFAM" id="SSF82171">
    <property type="entry name" value="DPP6 N-terminal domain-like"/>
    <property type="match status" value="1"/>
</dbReference>
<dbReference type="RefSeq" id="WP_161862659.1">
    <property type="nucleotide sequence ID" value="NZ_CP046620.1"/>
</dbReference>
<dbReference type="Proteomes" id="UP000464495">
    <property type="component" value="Chromosome"/>
</dbReference>
<reference evidence="2 3" key="1">
    <citation type="submission" date="2019-12" db="EMBL/GenBank/DDBJ databases">
        <title>Complete genome sequence of Algicella marina strain 9Alg 56(T) isolated from the red alga Tichocarpus crinitus.</title>
        <authorList>
            <person name="Kim S.-G."/>
            <person name="Nedashkovskaya O.I."/>
        </authorList>
    </citation>
    <scope>NUCLEOTIDE SEQUENCE [LARGE SCALE GENOMIC DNA]</scope>
    <source>
        <strain evidence="2 3">9Alg 56</strain>
    </source>
</reference>
<comment type="similarity">
    <text evidence="1">Belongs to the TolB family.</text>
</comment>
<evidence type="ECO:0000256" key="1">
    <source>
        <dbReference type="ARBA" id="ARBA00009820"/>
    </source>
</evidence>
<dbReference type="KEGG" id="amaq:GO499_13455"/>
<sequence length="274" mass="30190">MRSFIETFEIDIGRRNIVLASADLLEAPNWSPDGQTLVVNGDGHLFRLSVANPKLETIDTGCADECNNDHGLCPKGYRIAISHRLNGDSTIFTLPFEGGEPVQVTARNPSYWHGWSPDGRRLAFVGRRDGAFDIFTIPVAGGAEKRLTRDMGHCDGPDYTPDGAWIWFNSDKTGSAQLWRMRVDGSGLQQMTDDAFVNWFPHPDPTGKHVLYLAYPPGTTGHPRDRDVVLRLMPAEGGEARDLCRFNGGQGTINVPCWAPDGRAFAFVSYAAPE</sequence>
<dbReference type="Pfam" id="PF07676">
    <property type="entry name" value="PD40"/>
    <property type="match status" value="4"/>
</dbReference>
<dbReference type="EMBL" id="CP046620">
    <property type="protein sequence ID" value="QHQ36106.1"/>
    <property type="molecule type" value="Genomic_DNA"/>
</dbReference>
<dbReference type="AlphaFoldDB" id="A0A6P1T3Q8"/>
<accession>A0A6P1T3Q8</accession>